<dbReference type="HOGENOM" id="CLU_238912_0_0_1"/>
<feature type="compositionally biased region" description="Basic residues" evidence="3">
    <location>
        <begin position="1"/>
        <end position="15"/>
    </location>
</feature>
<keyword evidence="2" id="KW-0072">Autophagy</keyword>
<dbReference type="InParanoid" id="B3RI29"/>
<evidence type="ECO:0000313" key="5">
    <source>
        <dbReference type="EMBL" id="EDV29695.1"/>
    </source>
</evidence>
<dbReference type="EMBL" id="DS985241">
    <property type="protein sequence ID" value="EDV29695.1"/>
    <property type="molecule type" value="Genomic_DNA"/>
</dbReference>
<evidence type="ECO:0000256" key="2">
    <source>
        <dbReference type="ARBA" id="ARBA00023006"/>
    </source>
</evidence>
<feature type="domain" description="Epg5-like TPR" evidence="4">
    <location>
        <begin position="1349"/>
        <end position="1504"/>
    </location>
</feature>
<feature type="compositionally biased region" description="Polar residues" evidence="3">
    <location>
        <begin position="52"/>
        <end position="78"/>
    </location>
</feature>
<comment type="similarity">
    <text evidence="1">Belongs to the EPG5 family.</text>
</comment>
<feature type="region of interest" description="Disordered" evidence="3">
    <location>
        <begin position="1"/>
        <end position="31"/>
    </location>
</feature>
<protein>
    <recommendedName>
        <fullName evidence="4">Epg5-like TPR domain-containing protein</fullName>
    </recommendedName>
</protein>
<dbReference type="Proteomes" id="UP000009022">
    <property type="component" value="Unassembled WGS sequence"/>
</dbReference>
<organism evidence="5 6">
    <name type="scientific">Trichoplax adhaerens</name>
    <name type="common">Trichoplax reptans</name>
    <dbReference type="NCBI Taxonomy" id="10228"/>
    <lineage>
        <taxon>Eukaryota</taxon>
        <taxon>Metazoa</taxon>
        <taxon>Placozoa</taxon>
        <taxon>Uniplacotomia</taxon>
        <taxon>Trichoplacea</taxon>
        <taxon>Trichoplacidae</taxon>
        <taxon>Trichoplax</taxon>
    </lineage>
</organism>
<accession>B3RI29</accession>
<evidence type="ECO:0000259" key="4">
    <source>
        <dbReference type="Pfam" id="PF26573"/>
    </source>
</evidence>
<dbReference type="PANTHER" id="PTHR31139:SF4">
    <property type="entry name" value="ECTOPIC P GRANULES PROTEIN 5 HOMOLOG"/>
    <property type="match status" value="1"/>
</dbReference>
<dbReference type="GeneID" id="6749380"/>
<dbReference type="CTD" id="6749380"/>
<dbReference type="InterPro" id="IPR058750">
    <property type="entry name" value="TPR_Epg5"/>
</dbReference>
<dbReference type="eggNOG" id="KOG3622">
    <property type="taxonomic scope" value="Eukaryota"/>
</dbReference>
<evidence type="ECO:0000313" key="6">
    <source>
        <dbReference type="Proteomes" id="UP000009022"/>
    </source>
</evidence>
<dbReference type="GO" id="GO:0005737">
    <property type="term" value="C:cytoplasm"/>
    <property type="evidence" value="ECO:0000318"/>
    <property type="project" value="GO_Central"/>
</dbReference>
<evidence type="ECO:0000256" key="1">
    <source>
        <dbReference type="ARBA" id="ARBA00010948"/>
    </source>
</evidence>
<keyword evidence="6" id="KW-1185">Reference proteome</keyword>
<sequence length="1768" mass="201023">MEAVKTRKKKGKRKSKAGENRKNDCPDTNLVTENCKENTPATTSNLLVAGEQSGTGATAVNENSKSCNEVENSETFGNQGIPDVGLSSPPCNNYGDDSVTVDTVSQEEDSLQAKAENKPLLADSSHKLDVSSDVLQPGSTEDEAVILKLEEDKNDVDVSSADVLQPRSTEDEAVILKLEEDKNDVDVSSADVLLPQSTEDEAVILKLEEDKNDVDVSSVGHGSSNIETKTFVKDDGNENFIHEETLNAASYVHESIKHRQHDESVEAPDVLHRERASTAPPLEREDSVVDQDNINEEIMEEEKSGAMPCIPESTKSISLTENIMARDVIHRERASTAPPLERENSTQHQLTDTENAQLMMPATASSLYPTLQAIKEPELQPYTEERLKEFYYNPQLAQFNQSVDTFLGVIALRIHIILVSLKSQCNNYQNSLWISTQHQLTQNGHCEDDHRVSHTYTFETVQLNSDALTFLHDVLGKIRCGLQESLSMNQYLCQLYKLHIDVYLYDMINGSSVLKHLATQTPFSSAITPQILNEHTDTLRQCISVFFAFMRRHSEDEKFIQDIKCWLNHLISLLLNVQSYDDSFFILNHLIRCPGGIGSWASQFVQPIVSGLHSSDCKWNDTALDHFIVSLGATVFPIKCRDEFLSFIPQDNSSGSRDSWTLVTEEGLEDDSVENYFLRLRESDLISIYSQFAFDKLFCYLLRLSNSGTEDLYLIQQPIDSHYVMKVFVVTSTIIKLLSSAFSTYNSIHYNQYVKTICKTIREIIHFISDFWQHYQATRAITENDWNEVPIERLVTEYDQFFMKATHAVWIGRDQEVEVTMCTERDYQDDWKGVLYEEDRLSKFANNLKSVSLSDGIHLLTIFSTMTEACETNSNFIQMVTLELFEICYVYESTRELYYKTGRELLNYISLRNPSIVTLLLHRVEFMFNEVGNMALYLFKGLPIICWTPEEEDFNLIRNWLVQCNISSLKNQLARFIISELNWSTCKRTDLLALSRPVHNETASMIVEVYTEKIKGSDFENNDFGRQIASILPANSTIALYGPQSEVLAWCWDTATHLKLHGTSLQTLSLIFSYACASKNVQVDIHNLEAVPLTATLTGTYDQMPSAYENPMLLPLRQCADDHIPLGCYLLLSMTSVGHFPSDFLAHGLRYFECIIDSGYYKASLCVLYNVIPAFFEHDENESLLESPIFLKAIESVLAADIKYGPLQFIPKFIYDKNNEITGSIASLIQTHCFHYANHLSPIEFWTRVFLNIYDWAKNECIQLIFDELAKVAFLIPDGLEIMSKIIAEKYDKGEVVKDQQSGILQSFFSWVASGFQGSTTRQSFLDEAGNGEYPWFAFVILCADQEYEIQSGILRQMTLELLQNASIGIDAALKKSISRLDIHAPYSSTNLCIYRWVQQALTTDMSHPILPLIWQKFFSLYLSQSDCGLGIRGSVGHRYFKNMSSLIHRVKERLFYQTLALWLEEPRLHDTSLYLPSLPIQYNPELLGRLYNKTGELWLEYVDLTAIYEDVYNNIRSWLLQYAPFTLASKFELSSSSHSGREEPLTRINLRLRCYEASQPPPEVKETIEPFAVLPRNLFENDQQLLSALKSDFRIIVESSQEFSTRVAALNSSDIEYLNLLPNVYHNAPSTVTVNVPCNNWLRGTADCKGPAQLTFDFQAKHEREEVSRQIQANREGYERLSKFFVTPVSEILCHAAARIELVISNLVKEFSIANTDTGRRKICSSASSVFYAIVAMLDNDTKTYLPIERFLNSCIQTLGMVSYYDP</sequence>
<evidence type="ECO:0000256" key="3">
    <source>
        <dbReference type="SAM" id="MobiDB-lite"/>
    </source>
</evidence>
<dbReference type="InterPro" id="IPR051436">
    <property type="entry name" value="Autophagy-related_EPG5"/>
</dbReference>
<dbReference type="RefSeq" id="XP_002108897.1">
    <property type="nucleotide sequence ID" value="XM_002108861.1"/>
</dbReference>
<reference evidence="5 6" key="1">
    <citation type="journal article" date="2008" name="Nature">
        <title>The Trichoplax genome and the nature of placozoans.</title>
        <authorList>
            <person name="Srivastava M."/>
            <person name="Begovic E."/>
            <person name="Chapman J."/>
            <person name="Putnam N.H."/>
            <person name="Hellsten U."/>
            <person name="Kawashima T."/>
            <person name="Kuo A."/>
            <person name="Mitros T."/>
            <person name="Salamov A."/>
            <person name="Carpenter M.L."/>
            <person name="Signorovitch A.Y."/>
            <person name="Moreno M.A."/>
            <person name="Kamm K."/>
            <person name="Grimwood J."/>
            <person name="Schmutz J."/>
            <person name="Shapiro H."/>
            <person name="Grigoriev I.V."/>
            <person name="Buss L.W."/>
            <person name="Schierwater B."/>
            <person name="Dellaporta S.L."/>
            <person name="Rokhsar D.S."/>
        </authorList>
    </citation>
    <scope>NUCLEOTIDE SEQUENCE [LARGE SCALE GENOMIC DNA]</scope>
    <source>
        <strain evidence="5 6">Grell-BS-1999</strain>
    </source>
</reference>
<name>B3RI29_TRIAD</name>
<dbReference type="Pfam" id="PF26573">
    <property type="entry name" value="TPR_Epg5_2"/>
    <property type="match status" value="1"/>
</dbReference>
<dbReference type="KEGG" id="tad:TRIADDRAFT_52361"/>
<gene>
    <name evidence="5" type="ORF">TRIADDRAFT_52361</name>
</gene>
<feature type="compositionally biased region" description="Basic and acidic residues" evidence="3">
    <location>
        <begin position="16"/>
        <end position="25"/>
    </location>
</feature>
<dbReference type="PANTHER" id="PTHR31139">
    <property type="entry name" value="ECTOPIC P GRANULES PROTEIN 5 HOMOLOG"/>
    <property type="match status" value="1"/>
</dbReference>
<dbReference type="FunCoup" id="B3RI29">
    <property type="interactions" value="1917"/>
</dbReference>
<dbReference type="OrthoDB" id="75419at2759"/>
<dbReference type="PhylomeDB" id="B3RI29"/>
<dbReference type="GO" id="GO:0097352">
    <property type="term" value="P:autophagosome maturation"/>
    <property type="evidence" value="ECO:0000318"/>
    <property type="project" value="GO_Central"/>
</dbReference>
<proteinExistence type="inferred from homology"/>
<feature type="region of interest" description="Disordered" evidence="3">
    <location>
        <begin position="52"/>
        <end position="135"/>
    </location>
</feature>
<dbReference type="STRING" id="10228.B3RI29"/>
<dbReference type="OMA" id="CANAFIM"/>